<gene>
    <name evidence="6" type="ORF">COX11_01335</name>
</gene>
<dbReference type="InterPro" id="IPR003439">
    <property type="entry name" value="ABC_transporter-like_ATP-bd"/>
</dbReference>
<evidence type="ECO:0000313" key="6">
    <source>
        <dbReference type="EMBL" id="PIP50942.1"/>
    </source>
</evidence>
<dbReference type="Gene3D" id="3.40.50.300">
    <property type="entry name" value="P-loop containing nucleotide triphosphate hydrolases"/>
    <property type="match status" value="1"/>
</dbReference>
<reference evidence="6 7" key="1">
    <citation type="submission" date="2017-09" db="EMBL/GenBank/DDBJ databases">
        <title>Depth-based differentiation of microbial function through sediment-hosted aquifers and enrichment of novel symbionts in the deep terrestrial subsurface.</title>
        <authorList>
            <person name="Probst A.J."/>
            <person name="Ladd B."/>
            <person name="Jarett J.K."/>
            <person name="Geller-Mcgrath D.E."/>
            <person name="Sieber C.M."/>
            <person name="Emerson J.B."/>
            <person name="Anantharaman K."/>
            <person name="Thomas B.C."/>
            <person name="Malmstrom R."/>
            <person name="Stieglmeier M."/>
            <person name="Klingl A."/>
            <person name="Woyke T."/>
            <person name="Ryan C.M."/>
            <person name="Banfield J.F."/>
        </authorList>
    </citation>
    <scope>NUCLEOTIDE SEQUENCE [LARGE SCALE GENOMIC DNA]</scope>
    <source>
        <strain evidence="6">CG23_combo_of_CG06-09_8_20_14_all_41_73</strain>
    </source>
</reference>
<comment type="similarity">
    <text evidence="1">Belongs to the ABC transporter superfamily.</text>
</comment>
<organism evidence="6 7">
    <name type="scientific">Candidatus Berkelbacteria bacterium CG23_combo_of_CG06-09_8_20_14_all_41_73</name>
    <dbReference type="NCBI Taxonomy" id="1974519"/>
    <lineage>
        <taxon>Bacteria</taxon>
        <taxon>Candidatus Berkelbacteria</taxon>
    </lineage>
</organism>
<accession>A0A2H0AZV7</accession>
<dbReference type="InterPro" id="IPR050763">
    <property type="entry name" value="ABC_transporter_ATP-binding"/>
</dbReference>
<dbReference type="GO" id="GO:0016887">
    <property type="term" value="F:ATP hydrolysis activity"/>
    <property type="evidence" value="ECO:0007669"/>
    <property type="project" value="InterPro"/>
</dbReference>
<evidence type="ECO:0000256" key="1">
    <source>
        <dbReference type="ARBA" id="ARBA00005417"/>
    </source>
</evidence>
<evidence type="ECO:0000313" key="7">
    <source>
        <dbReference type="Proteomes" id="UP000230671"/>
    </source>
</evidence>
<evidence type="ECO:0000259" key="5">
    <source>
        <dbReference type="Pfam" id="PF00005"/>
    </source>
</evidence>
<evidence type="ECO:0000256" key="4">
    <source>
        <dbReference type="ARBA" id="ARBA00022840"/>
    </source>
</evidence>
<name>A0A2H0AZV7_9BACT</name>
<feature type="domain" description="ABC transporter" evidence="5">
    <location>
        <begin position="1"/>
        <end position="88"/>
    </location>
</feature>
<sequence>ENGAGKTTTLEMIESLREPTSGEIEVLDCDIKKDLNCIKEKIGVQLQSSAYYQFLTLVEILNLFGSFYNKKVDAMHLLEMVDLAEKAESFGRIWRSSRGFSETNRNNLRSRQQPGFLKY</sequence>
<evidence type="ECO:0000256" key="2">
    <source>
        <dbReference type="ARBA" id="ARBA00022448"/>
    </source>
</evidence>
<proteinExistence type="inferred from homology"/>
<keyword evidence="3" id="KW-0547">Nucleotide-binding</keyword>
<protein>
    <recommendedName>
        <fullName evidence="5">ABC transporter domain-containing protein</fullName>
    </recommendedName>
</protein>
<dbReference type="EMBL" id="PCSO01000056">
    <property type="protein sequence ID" value="PIP50942.1"/>
    <property type="molecule type" value="Genomic_DNA"/>
</dbReference>
<dbReference type="InterPro" id="IPR027417">
    <property type="entry name" value="P-loop_NTPase"/>
</dbReference>
<evidence type="ECO:0000256" key="3">
    <source>
        <dbReference type="ARBA" id="ARBA00022741"/>
    </source>
</evidence>
<dbReference type="Pfam" id="PF00005">
    <property type="entry name" value="ABC_tran"/>
    <property type="match status" value="1"/>
</dbReference>
<keyword evidence="4" id="KW-0067">ATP-binding</keyword>
<keyword evidence="2" id="KW-0813">Transport</keyword>
<dbReference type="Proteomes" id="UP000230671">
    <property type="component" value="Unassembled WGS sequence"/>
</dbReference>
<dbReference type="GO" id="GO:0005524">
    <property type="term" value="F:ATP binding"/>
    <property type="evidence" value="ECO:0007669"/>
    <property type="project" value="UniProtKB-KW"/>
</dbReference>
<comment type="caution">
    <text evidence="6">The sequence shown here is derived from an EMBL/GenBank/DDBJ whole genome shotgun (WGS) entry which is preliminary data.</text>
</comment>
<dbReference type="PANTHER" id="PTHR42711:SF5">
    <property type="entry name" value="ABC TRANSPORTER ATP-BINDING PROTEIN NATA"/>
    <property type="match status" value="1"/>
</dbReference>
<feature type="non-terminal residue" evidence="6">
    <location>
        <position position="1"/>
    </location>
</feature>
<dbReference type="PANTHER" id="PTHR42711">
    <property type="entry name" value="ABC TRANSPORTER ATP-BINDING PROTEIN"/>
    <property type="match status" value="1"/>
</dbReference>
<dbReference type="SUPFAM" id="SSF52540">
    <property type="entry name" value="P-loop containing nucleoside triphosphate hydrolases"/>
    <property type="match status" value="1"/>
</dbReference>
<dbReference type="AlphaFoldDB" id="A0A2H0AZV7"/>